<dbReference type="Proteomes" id="UP000002971">
    <property type="component" value="Unassembled WGS sequence"/>
</dbReference>
<comment type="caution">
    <text evidence="1">The sequence shown here is derived from an EMBL/GenBank/DDBJ whole genome shotgun (WGS) entry which is preliminary data.</text>
</comment>
<sequence length="43" mass="5042">MNIILKKRLKTRNNRLFRPKLFFAKAVSLLNLSKKPGKFPAEN</sequence>
<dbReference type="EMBL" id="AFOJ01000009">
    <property type="protein sequence ID" value="EGM49548.1"/>
    <property type="molecule type" value="Genomic_DNA"/>
</dbReference>
<accession>F7R3M2</accession>
<name>F7R3M2_9LACO</name>
<protein>
    <submittedName>
        <fullName evidence="1">Uncharacterized protein</fullName>
    </submittedName>
</protein>
<gene>
    <name evidence="1" type="ORF">LRU_02282</name>
</gene>
<proteinExistence type="predicted"/>
<evidence type="ECO:0000313" key="2">
    <source>
        <dbReference type="Proteomes" id="UP000002971"/>
    </source>
</evidence>
<evidence type="ECO:0000313" key="1">
    <source>
        <dbReference type="EMBL" id="EGM49548.1"/>
    </source>
</evidence>
<dbReference type="AlphaFoldDB" id="F7R3M2"/>
<organism evidence="1 2">
    <name type="scientific">Ligilactobacillus ruminis SPM0211</name>
    <dbReference type="NCBI Taxonomy" id="1040964"/>
    <lineage>
        <taxon>Bacteria</taxon>
        <taxon>Bacillati</taxon>
        <taxon>Bacillota</taxon>
        <taxon>Bacilli</taxon>
        <taxon>Lactobacillales</taxon>
        <taxon>Lactobacillaceae</taxon>
        <taxon>Ligilactobacillus</taxon>
    </lineage>
</organism>
<reference evidence="1 2" key="1">
    <citation type="journal article" date="2011" name="J. Bacteriol.">
        <title>Genome Sequence of Lactobacillus ruminis SPM0211, Isolated from a Fecal Sample from a Healthy Korean.</title>
        <authorList>
            <person name="Lee S."/>
            <person name="Cho Y.J."/>
            <person name="Lee A.H."/>
            <person name="Chun J."/>
            <person name="Ha N.J."/>
            <person name="Ko G."/>
        </authorList>
    </citation>
    <scope>NUCLEOTIDE SEQUENCE [LARGE SCALE GENOMIC DNA]</scope>
    <source>
        <strain evidence="1 2">SPM0211</strain>
    </source>
</reference>